<evidence type="ECO:0000313" key="2">
    <source>
        <dbReference type="Proteomes" id="UP000444721"/>
    </source>
</evidence>
<comment type="caution">
    <text evidence="1">The sequence shown here is derived from an EMBL/GenBank/DDBJ whole genome shotgun (WGS) entry which is preliminary data.</text>
</comment>
<dbReference type="GeneID" id="68119610"/>
<accession>A0A6A5C7M0</accession>
<dbReference type="VEuPathDB" id="AmoebaDB:NF0071600"/>
<name>A0A6A5C7M0_NAEFO</name>
<gene>
    <name evidence="1" type="ORF">FDP41_012395</name>
</gene>
<evidence type="ECO:0000313" key="1">
    <source>
        <dbReference type="EMBL" id="KAF0981738.1"/>
    </source>
</evidence>
<protein>
    <submittedName>
        <fullName evidence="1">Uncharacterized protein</fullName>
    </submittedName>
</protein>
<dbReference type="VEuPathDB" id="AmoebaDB:FDP41_012395"/>
<dbReference type="AlphaFoldDB" id="A0A6A5C7M0"/>
<dbReference type="RefSeq" id="XP_044566451.1">
    <property type="nucleotide sequence ID" value="XM_044702910.1"/>
</dbReference>
<dbReference type="Proteomes" id="UP000444721">
    <property type="component" value="Unassembled WGS sequence"/>
</dbReference>
<proteinExistence type="predicted"/>
<reference evidence="1 2" key="1">
    <citation type="journal article" date="2019" name="Sci. Rep.">
        <title>Nanopore sequencing improves the draft genome of the human pathogenic amoeba Naegleria fowleri.</title>
        <authorList>
            <person name="Liechti N."/>
            <person name="Schurch N."/>
            <person name="Bruggmann R."/>
            <person name="Wittwer M."/>
        </authorList>
    </citation>
    <scope>NUCLEOTIDE SEQUENCE [LARGE SCALE GENOMIC DNA]</scope>
    <source>
        <strain evidence="1 2">ATCC 30894</strain>
    </source>
</reference>
<dbReference type="EMBL" id="VFQX01000013">
    <property type="protein sequence ID" value="KAF0981738.1"/>
    <property type="molecule type" value="Genomic_DNA"/>
</dbReference>
<keyword evidence="2" id="KW-1185">Reference proteome</keyword>
<organism evidence="1 2">
    <name type="scientific">Naegleria fowleri</name>
    <name type="common">Brain eating amoeba</name>
    <dbReference type="NCBI Taxonomy" id="5763"/>
    <lineage>
        <taxon>Eukaryota</taxon>
        <taxon>Discoba</taxon>
        <taxon>Heterolobosea</taxon>
        <taxon>Tetramitia</taxon>
        <taxon>Eutetramitia</taxon>
        <taxon>Vahlkampfiidae</taxon>
        <taxon>Naegleria</taxon>
    </lineage>
</organism>
<sequence length="198" mass="21962">MKSQQQHSSFSMLTTTLLITVFVCFFFFKSEAVAALSWFKFNDDDDSNYHLERIHTKYPNEENGIQHLFKTNASLEYTNNNNNNLSIIDWQRVDPLYGSPCNSTIQCGKHLLCINSTCQSCDLAREGELCIDDPYVVCRVQNRSVKLIGNHSNHVTIAFGLCGPKNLFPITIWDLMGSFFSSFGGIAAAASGVGGGGV</sequence>